<organism evidence="11 12">
    <name type="scientific">Actinacidiphila rubida</name>
    <dbReference type="NCBI Taxonomy" id="310780"/>
    <lineage>
        <taxon>Bacteria</taxon>
        <taxon>Bacillati</taxon>
        <taxon>Actinomycetota</taxon>
        <taxon>Actinomycetes</taxon>
        <taxon>Kitasatosporales</taxon>
        <taxon>Streptomycetaceae</taxon>
        <taxon>Actinacidiphila</taxon>
    </lineage>
</organism>
<dbReference type="Gene3D" id="1.10.10.10">
    <property type="entry name" value="Winged helix-like DNA-binding domain superfamily/Winged helix DNA-binding domain"/>
    <property type="match status" value="1"/>
</dbReference>
<dbReference type="Proteomes" id="UP000181951">
    <property type="component" value="Unassembled WGS sequence"/>
</dbReference>
<dbReference type="InterPro" id="IPR036217">
    <property type="entry name" value="MethylDNA_cys_MeTrfase_DNAb"/>
</dbReference>
<dbReference type="RefSeq" id="WP_069464436.1">
    <property type="nucleotide sequence ID" value="NZ_FODD01000031.1"/>
</dbReference>
<dbReference type="InterPro" id="IPR036631">
    <property type="entry name" value="MGMT_N_sf"/>
</dbReference>
<evidence type="ECO:0000256" key="3">
    <source>
        <dbReference type="ARBA" id="ARBA00022603"/>
    </source>
</evidence>
<dbReference type="Pfam" id="PF02870">
    <property type="entry name" value="Methyltransf_1N"/>
    <property type="match status" value="1"/>
</dbReference>
<dbReference type="InterPro" id="IPR014048">
    <property type="entry name" value="MethylDNA_cys_MeTrfase_DNA-bd"/>
</dbReference>
<reference evidence="11 12" key="1">
    <citation type="submission" date="2016-10" db="EMBL/GenBank/DDBJ databases">
        <authorList>
            <person name="de Groot N.N."/>
        </authorList>
    </citation>
    <scope>NUCLEOTIDE SEQUENCE [LARGE SCALE GENOMIC DNA]</scope>
    <source>
        <strain evidence="11 12">CGMCC 4.2026</strain>
    </source>
</reference>
<keyword evidence="4 8" id="KW-0808">Transferase</keyword>
<dbReference type="InterPro" id="IPR036388">
    <property type="entry name" value="WH-like_DNA-bd_sf"/>
</dbReference>
<proteinExistence type="inferred from homology"/>
<evidence type="ECO:0000259" key="9">
    <source>
        <dbReference type="Pfam" id="PF01035"/>
    </source>
</evidence>
<dbReference type="EMBL" id="FODD01000031">
    <property type="protein sequence ID" value="SEO57383.1"/>
    <property type="molecule type" value="Genomic_DNA"/>
</dbReference>
<evidence type="ECO:0000256" key="4">
    <source>
        <dbReference type="ARBA" id="ARBA00022679"/>
    </source>
</evidence>
<dbReference type="EC" id="2.1.1.63" evidence="8"/>
<evidence type="ECO:0000313" key="11">
    <source>
        <dbReference type="EMBL" id="SEO57383.1"/>
    </source>
</evidence>
<keyword evidence="6 8" id="KW-0234">DNA repair</keyword>
<evidence type="ECO:0000256" key="7">
    <source>
        <dbReference type="ARBA" id="ARBA00049348"/>
    </source>
</evidence>
<comment type="catalytic activity">
    <reaction evidence="1 8">
        <text>a 4-O-methyl-thymidine in DNA + L-cysteinyl-[protein] = a thymidine in DNA + S-methyl-L-cysteinyl-[protein]</text>
        <dbReference type="Rhea" id="RHEA:53428"/>
        <dbReference type="Rhea" id="RHEA-COMP:10131"/>
        <dbReference type="Rhea" id="RHEA-COMP:10132"/>
        <dbReference type="Rhea" id="RHEA-COMP:13555"/>
        <dbReference type="Rhea" id="RHEA-COMP:13556"/>
        <dbReference type="ChEBI" id="CHEBI:29950"/>
        <dbReference type="ChEBI" id="CHEBI:82612"/>
        <dbReference type="ChEBI" id="CHEBI:137386"/>
        <dbReference type="ChEBI" id="CHEBI:137387"/>
        <dbReference type="EC" id="2.1.1.63"/>
    </reaction>
</comment>
<comment type="similarity">
    <text evidence="2 8">Belongs to the MGMT family.</text>
</comment>
<dbReference type="GO" id="GO:0005737">
    <property type="term" value="C:cytoplasm"/>
    <property type="evidence" value="ECO:0007669"/>
    <property type="project" value="UniProtKB-SubCell"/>
</dbReference>
<dbReference type="PANTHER" id="PTHR10815">
    <property type="entry name" value="METHYLATED-DNA--PROTEIN-CYSTEINE METHYLTRANSFERASE"/>
    <property type="match status" value="1"/>
</dbReference>
<feature type="domain" description="Methylated-DNA-[protein]-cysteine S-methyltransferase DNA binding" evidence="9">
    <location>
        <begin position="77"/>
        <end position="156"/>
    </location>
</feature>
<dbReference type="FunFam" id="1.10.10.10:FF:000214">
    <property type="entry name" value="Methylated-DNA--protein-cysteine methyltransferase"/>
    <property type="match status" value="1"/>
</dbReference>
<dbReference type="SUPFAM" id="SSF46767">
    <property type="entry name" value="Methylated DNA-protein cysteine methyltransferase, C-terminal domain"/>
    <property type="match status" value="1"/>
</dbReference>
<evidence type="ECO:0000256" key="8">
    <source>
        <dbReference type="HAMAP-Rule" id="MF_00772"/>
    </source>
</evidence>
<keyword evidence="5 8" id="KW-0227">DNA damage</keyword>
<evidence type="ECO:0000256" key="2">
    <source>
        <dbReference type="ARBA" id="ARBA00008711"/>
    </source>
</evidence>
<dbReference type="InterPro" id="IPR008332">
    <property type="entry name" value="MethylG_MeTrfase_N"/>
</dbReference>
<dbReference type="Pfam" id="PF01035">
    <property type="entry name" value="DNA_binding_1"/>
    <property type="match status" value="1"/>
</dbReference>
<dbReference type="GO" id="GO:0003908">
    <property type="term" value="F:methylated-DNA-[protein]-cysteine S-methyltransferase activity"/>
    <property type="evidence" value="ECO:0007669"/>
    <property type="project" value="UniProtKB-UniRule"/>
</dbReference>
<keyword evidence="12" id="KW-1185">Reference proteome</keyword>
<comment type="miscellaneous">
    <text evidence="8">This enzyme catalyzes only one turnover and therefore is not strictly catalytic. According to one definition, an enzyme is a biocatalyst that acts repeatedly and over many reaction cycles.</text>
</comment>
<evidence type="ECO:0000256" key="5">
    <source>
        <dbReference type="ARBA" id="ARBA00022763"/>
    </source>
</evidence>
<evidence type="ECO:0000256" key="6">
    <source>
        <dbReference type="ARBA" id="ARBA00023204"/>
    </source>
</evidence>
<comment type="subcellular location">
    <subcellularLocation>
        <location evidence="8">Cytoplasm</location>
    </subcellularLocation>
</comment>
<dbReference type="NCBIfam" id="TIGR00589">
    <property type="entry name" value="ogt"/>
    <property type="match status" value="1"/>
</dbReference>
<evidence type="ECO:0000259" key="10">
    <source>
        <dbReference type="Pfam" id="PF02870"/>
    </source>
</evidence>
<name>A0A1H8QU78_9ACTN</name>
<keyword evidence="3 8" id="KW-0489">Methyltransferase</keyword>
<dbReference type="Gene3D" id="3.30.160.70">
    <property type="entry name" value="Methylated DNA-protein cysteine methyltransferase domain"/>
    <property type="match status" value="1"/>
</dbReference>
<protein>
    <recommendedName>
        <fullName evidence="8">Methylated-DNA--protein-cysteine methyltransferase</fullName>
        <ecNumber evidence="8">2.1.1.63</ecNumber>
    </recommendedName>
    <alternativeName>
        <fullName evidence="8">6-O-methylguanine-DNA methyltransferase</fullName>
        <shortName evidence="8">MGMT</shortName>
    </alternativeName>
    <alternativeName>
        <fullName evidence="8">O-6-methylguanine-DNA-alkyltransferase</fullName>
    </alternativeName>
</protein>
<sequence>MRTHTVIGSPLGDLAVVAEDGAVTGLYYTQRHRGRPPQEEFGERDDSCFLAVRQQLKEYFAGGRRVFELPLDARGDDFQRQVWQLVAAIPYGRTRSYGDLATDLGDRSLAQAVGAAVGANPLCLLVACHRVVGADGRLTGYAGGLDRKRFLLELEEPPQQRAARLF</sequence>
<keyword evidence="8" id="KW-0963">Cytoplasm</keyword>
<dbReference type="GO" id="GO:0032259">
    <property type="term" value="P:methylation"/>
    <property type="evidence" value="ECO:0007669"/>
    <property type="project" value="UniProtKB-KW"/>
</dbReference>
<feature type="active site" description="Nucleophile; methyl group acceptor" evidence="8">
    <location>
        <position position="128"/>
    </location>
</feature>
<dbReference type="PANTHER" id="PTHR10815:SF5">
    <property type="entry name" value="METHYLATED-DNA--PROTEIN-CYSTEINE METHYLTRANSFERASE"/>
    <property type="match status" value="1"/>
</dbReference>
<feature type="domain" description="Methylguanine DNA methyltransferase ribonuclease-like" evidence="10">
    <location>
        <begin position="4"/>
        <end position="72"/>
    </location>
</feature>
<dbReference type="GO" id="GO:0006307">
    <property type="term" value="P:DNA alkylation repair"/>
    <property type="evidence" value="ECO:0007669"/>
    <property type="project" value="UniProtKB-UniRule"/>
</dbReference>
<dbReference type="CDD" id="cd06445">
    <property type="entry name" value="ATase"/>
    <property type="match status" value="1"/>
</dbReference>
<comment type="catalytic activity">
    <reaction evidence="7 8">
        <text>a 6-O-methyl-2'-deoxyguanosine in DNA + L-cysteinyl-[protein] = S-methyl-L-cysteinyl-[protein] + a 2'-deoxyguanosine in DNA</text>
        <dbReference type="Rhea" id="RHEA:24000"/>
        <dbReference type="Rhea" id="RHEA-COMP:10131"/>
        <dbReference type="Rhea" id="RHEA-COMP:10132"/>
        <dbReference type="Rhea" id="RHEA-COMP:11367"/>
        <dbReference type="Rhea" id="RHEA-COMP:11368"/>
        <dbReference type="ChEBI" id="CHEBI:29950"/>
        <dbReference type="ChEBI" id="CHEBI:82612"/>
        <dbReference type="ChEBI" id="CHEBI:85445"/>
        <dbReference type="ChEBI" id="CHEBI:85448"/>
        <dbReference type="EC" id="2.1.1.63"/>
    </reaction>
</comment>
<dbReference type="HAMAP" id="MF_00772">
    <property type="entry name" value="OGT"/>
    <property type="match status" value="1"/>
</dbReference>
<accession>A0A1H8QU78</accession>
<comment type="function">
    <text evidence="8">Involved in the cellular defense against the biological effects of O6-methylguanine (O6-MeG) and O4-methylthymine (O4-MeT) in DNA. Repairs the methylated nucleobase in DNA by stoichiometrically transferring the methyl group to a cysteine residue in the enzyme. This is a suicide reaction: the enzyme is irreversibly inactivated.</text>
</comment>
<evidence type="ECO:0000313" key="12">
    <source>
        <dbReference type="Proteomes" id="UP000181951"/>
    </source>
</evidence>
<dbReference type="AlphaFoldDB" id="A0A1H8QU78"/>
<dbReference type="STRING" id="310780.SAMN05216267_103144"/>
<gene>
    <name evidence="11" type="ORF">SAMN05216267_103144</name>
</gene>
<dbReference type="SUPFAM" id="SSF53155">
    <property type="entry name" value="Methylated DNA-protein cysteine methyltransferase domain"/>
    <property type="match status" value="1"/>
</dbReference>
<dbReference type="OrthoDB" id="9802228at2"/>
<evidence type="ECO:0000256" key="1">
    <source>
        <dbReference type="ARBA" id="ARBA00001286"/>
    </source>
</evidence>
<dbReference type="InterPro" id="IPR023546">
    <property type="entry name" value="MGMT"/>
</dbReference>